<name>D5RM55_9PROT</name>
<dbReference type="RefSeq" id="WP_007004583.1">
    <property type="nucleotide sequence ID" value="NZ_GG770779.1"/>
</dbReference>
<accession>D5RM55</accession>
<dbReference type="Proteomes" id="UP000005324">
    <property type="component" value="Unassembled WGS sequence"/>
</dbReference>
<dbReference type="HOGENOM" id="CLU_086570_1_0_5"/>
<reference evidence="1 2" key="1">
    <citation type="submission" date="2010-04" db="EMBL/GenBank/DDBJ databases">
        <authorList>
            <person name="Qin X."/>
            <person name="Bachman B."/>
            <person name="Battles P."/>
            <person name="Bell A."/>
            <person name="Bess C."/>
            <person name="Bickham C."/>
            <person name="Chaboub L."/>
            <person name="Chen D."/>
            <person name="Coyle M."/>
            <person name="Deiros D.R."/>
            <person name="Dinh H."/>
            <person name="Forbes L."/>
            <person name="Fowler G."/>
            <person name="Francisco L."/>
            <person name="Fu Q."/>
            <person name="Gubbala S."/>
            <person name="Hale W."/>
            <person name="Han Y."/>
            <person name="Hemphill L."/>
            <person name="Highlander S.K."/>
            <person name="Hirani K."/>
            <person name="Hogues M."/>
            <person name="Jackson L."/>
            <person name="Jakkamsetti A."/>
            <person name="Javaid M."/>
            <person name="Jiang H."/>
            <person name="Korchina V."/>
            <person name="Kovar C."/>
            <person name="Lara F."/>
            <person name="Lee S."/>
            <person name="Mata R."/>
            <person name="Mathew T."/>
            <person name="Moen C."/>
            <person name="Morales K."/>
            <person name="Munidasa M."/>
            <person name="Nazareth L."/>
            <person name="Ngo R."/>
            <person name="Nguyen L."/>
            <person name="Okwuonu G."/>
            <person name="Ongeri F."/>
            <person name="Patil S."/>
            <person name="Petrosino J."/>
            <person name="Pham C."/>
            <person name="Pham P."/>
            <person name="Pu L.-L."/>
            <person name="Puazo M."/>
            <person name="Raj R."/>
            <person name="Reid J."/>
            <person name="Rouhana J."/>
            <person name="Saada N."/>
            <person name="Shang Y."/>
            <person name="Simmons D."/>
            <person name="Thornton R."/>
            <person name="Warren J."/>
            <person name="Weissenberger G."/>
            <person name="Zhang J."/>
            <person name="Zhang L."/>
            <person name="Zhou C."/>
            <person name="Zhu D."/>
            <person name="Muzny D."/>
            <person name="Worley K."/>
            <person name="Gibbs R."/>
        </authorList>
    </citation>
    <scope>NUCLEOTIDE SEQUENCE [LARGE SCALE GENOMIC DNA]</scope>
    <source>
        <strain evidence="1 2">ATCC 49957</strain>
    </source>
</reference>
<dbReference type="AlphaFoldDB" id="D5RM55"/>
<sequence length="206" mass="22979">MNEMTSGDMMADSMGRLVPRNLVKPEDLLQDELVRKLHVQAVELNAQISEVKAAAFAEIESYLNLLRQQYGVTQGGVQGNVTLASYDGSLRIVIQVGKMITFGPELQVAKEKIDQCLLRWAEGANDNIRALVMDAFQVEKGRLNADRILSLLKLAIDDPDWKTAMEAIQASISRQVTKPYMRFYRRVSGHGAKATYEPVLLDIAKV</sequence>
<comment type="caution">
    <text evidence="1">The sequence shown here is derived from an EMBL/GenBank/DDBJ whole genome shotgun (WGS) entry which is preliminary data.</text>
</comment>
<dbReference type="OrthoDB" id="7554786at2"/>
<dbReference type="Pfam" id="PF11363">
    <property type="entry name" value="DUF3164"/>
    <property type="match status" value="1"/>
</dbReference>
<evidence type="ECO:0008006" key="3">
    <source>
        <dbReference type="Google" id="ProtNLM"/>
    </source>
</evidence>
<proteinExistence type="predicted"/>
<protein>
    <recommendedName>
        <fullName evidence="3">DUF3164 family protein</fullName>
    </recommendedName>
</protein>
<dbReference type="EMBL" id="ADVL01000351">
    <property type="protein sequence ID" value="EFH11607.1"/>
    <property type="molecule type" value="Genomic_DNA"/>
</dbReference>
<gene>
    <name evidence="1" type="ORF">HMPREF0731_2166</name>
</gene>
<evidence type="ECO:0000313" key="1">
    <source>
        <dbReference type="EMBL" id="EFH11607.1"/>
    </source>
</evidence>
<keyword evidence="2" id="KW-1185">Reference proteome</keyword>
<organism evidence="1 2">
    <name type="scientific">Pseudoroseomonas cervicalis ATCC 49957</name>
    <dbReference type="NCBI Taxonomy" id="525371"/>
    <lineage>
        <taxon>Bacteria</taxon>
        <taxon>Pseudomonadati</taxon>
        <taxon>Pseudomonadota</taxon>
        <taxon>Alphaproteobacteria</taxon>
        <taxon>Acetobacterales</taxon>
        <taxon>Roseomonadaceae</taxon>
        <taxon>Roseomonas</taxon>
    </lineage>
</organism>
<evidence type="ECO:0000313" key="2">
    <source>
        <dbReference type="Proteomes" id="UP000005324"/>
    </source>
</evidence>
<dbReference type="InterPro" id="IPR021505">
    <property type="entry name" value="Phage_B3_Orf6"/>
</dbReference>